<accession>A0AAP0K840</accession>
<evidence type="ECO:0000259" key="1">
    <source>
        <dbReference type="Pfam" id="PF13966"/>
    </source>
</evidence>
<evidence type="ECO:0000313" key="3">
    <source>
        <dbReference type="Proteomes" id="UP001419268"/>
    </source>
</evidence>
<gene>
    <name evidence="2" type="ORF">Scep_006399</name>
</gene>
<sequence length="129" mass="15023">MIRQAYKTLWKSPATMKIQVFGWLTWLGKLNTCDVLQRRCLCYVLCPTRCELCKAAGEYRSCAMAIWCALYSELGVNRNSPQSCKECIEGSPPQVRGGKKKTLWHSRSLHLAWGLWAERNNRIFHERER</sequence>
<dbReference type="AlphaFoldDB" id="A0AAP0K840"/>
<reference evidence="2 3" key="1">
    <citation type="submission" date="2024-01" db="EMBL/GenBank/DDBJ databases">
        <title>Genome assemblies of Stephania.</title>
        <authorList>
            <person name="Yang L."/>
        </authorList>
    </citation>
    <scope>NUCLEOTIDE SEQUENCE [LARGE SCALE GENOMIC DNA]</scope>
    <source>
        <strain evidence="2">JXDWG</strain>
        <tissue evidence="2">Leaf</tissue>
    </source>
</reference>
<dbReference type="Proteomes" id="UP001419268">
    <property type="component" value="Unassembled WGS sequence"/>
</dbReference>
<protein>
    <recommendedName>
        <fullName evidence="1">Reverse transcriptase zinc-binding domain-containing protein</fullName>
    </recommendedName>
</protein>
<dbReference type="Pfam" id="PF13966">
    <property type="entry name" value="zf-RVT"/>
    <property type="match status" value="1"/>
</dbReference>
<organism evidence="2 3">
    <name type="scientific">Stephania cephalantha</name>
    <dbReference type="NCBI Taxonomy" id="152367"/>
    <lineage>
        <taxon>Eukaryota</taxon>
        <taxon>Viridiplantae</taxon>
        <taxon>Streptophyta</taxon>
        <taxon>Embryophyta</taxon>
        <taxon>Tracheophyta</taxon>
        <taxon>Spermatophyta</taxon>
        <taxon>Magnoliopsida</taxon>
        <taxon>Ranunculales</taxon>
        <taxon>Menispermaceae</taxon>
        <taxon>Menispermoideae</taxon>
        <taxon>Cissampelideae</taxon>
        <taxon>Stephania</taxon>
    </lineage>
</organism>
<dbReference type="EMBL" id="JBBNAG010000003">
    <property type="protein sequence ID" value="KAK9147642.1"/>
    <property type="molecule type" value="Genomic_DNA"/>
</dbReference>
<comment type="caution">
    <text evidence="2">The sequence shown here is derived from an EMBL/GenBank/DDBJ whole genome shotgun (WGS) entry which is preliminary data.</text>
</comment>
<feature type="domain" description="Reverse transcriptase zinc-binding" evidence="1">
    <location>
        <begin position="5"/>
        <end position="59"/>
    </location>
</feature>
<evidence type="ECO:0000313" key="2">
    <source>
        <dbReference type="EMBL" id="KAK9147642.1"/>
    </source>
</evidence>
<dbReference type="InterPro" id="IPR026960">
    <property type="entry name" value="RVT-Znf"/>
</dbReference>
<proteinExistence type="predicted"/>
<keyword evidence="3" id="KW-1185">Reference proteome</keyword>
<name>A0AAP0K840_9MAGN</name>